<evidence type="ECO:0000313" key="3">
    <source>
        <dbReference type="EMBL" id="KTB30425.1"/>
    </source>
</evidence>
<evidence type="ECO:0000256" key="1">
    <source>
        <dbReference type="SAM" id="MobiDB-lite"/>
    </source>
</evidence>
<feature type="domain" description="BBC1/AIM3 cysteine proteinase-fold" evidence="2">
    <location>
        <begin position="345"/>
        <end position="514"/>
    </location>
</feature>
<dbReference type="Pfam" id="PF25459">
    <property type="entry name" value="AIM3_BBC1_C"/>
    <property type="match status" value="1"/>
</dbReference>
<dbReference type="EMBL" id="LATX01002384">
    <property type="protein sequence ID" value="KTB30425.1"/>
    <property type="molecule type" value="Genomic_DNA"/>
</dbReference>
<dbReference type="InterPro" id="IPR057402">
    <property type="entry name" value="AIM3_BBC1_C"/>
</dbReference>
<feature type="compositionally biased region" description="Acidic residues" evidence="1">
    <location>
        <begin position="217"/>
        <end position="234"/>
    </location>
</feature>
<feature type="compositionally biased region" description="Pro residues" evidence="1">
    <location>
        <begin position="31"/>
        <end position="47"/>
    </location>
</feature>
<feature type="region of interest" description="Disordered" evidence="1">
    <location>
        <begin position="1"/>
        <end position="253"/>
    </location>
</feature>
<feature type="compositionally biased region" description="Low complexity" evidence="1">
    <location>
        <begin position="134"/>
        <end position="144"/>
    </location>
</feature>
<feature type="compositionally biased region" description="Acidic residues" evidence="1">
    <location>
        <begin position="119"/>
        <end position="129"/>
    </location>
</feature>
<dbReference type="AlphaFoldDB" id="A0A0W0F2B4"/>
<sequence>MTRLENAAHRAPPPAHVLSQNQDGEEQKDVPQPPPPPRRQSIPPPSKVMPDTPEDEVEEEVVSRPARRFSLRKVADDDEPPIPSRPAVVDEEDVKPTLPSSPPPLPTSTRPGRAVPPPQEEEDEEDMQEPESPPLLSTSSRPSRIVLLPSPATRDLDDADTPSSPSPLPTSSRPSRIAHPPPPTRAAPSLRPPPQEPESDYGGGQGTSDDSVKVEAEESEMEEVGYSDAQEDEAPPPIPTHEGRRASVQQHQHNLHHRLLEEDQVYQQTPMSEYVMVDEPESTEDLPPPRRRRRAAPTKGVPPPPACASMNEIVSWEMLEFSNTQADLSLSYDDLGPSSAVEESKPTPIPQSLNPDELMAIWGRVGAQICEVATQLHEKSKRAFIGDGTYHGFVQAALKEVPNASSVIPDAYDYLLYMQSGSSMQKRASDIPPGNVMWLKDAKMKGHKGIQTYSQTVGVGEEPVVDVVSEFEPKKFKAKVFQAGQHARQQTVESVIYRLEDLKSGVVKVYQVLEA</sequence>
<reference evidence="3 4" key="1">
    <citation type="submission" date="2015-12" db="EMBL/GenBank/DDBJ databases">
        <title>Draft genome sequence of Moniliophthora roreri, the causal agent of frosty pod rot of cacao.</title>
        <authorList>
            <person name="Aime M.C."/>
            <person name="Diaz-Valderrama J.R."/>
            <person name="Kijpornyongpan T."/>
            <person name="Phillips-Mora W."/>
        </authorList>
    </citation>
    <scope>NUCLEOTIDE SEQUENCE [LARGE SCALE GENOMIC DNA]</scope>
    <source>
        <strain evidence="3 4">MCA 2952</strain>
    </source>
</reference>
<proteinExistence type="predicted"/>
<feature type="region of interest" description="Disordered" evidence="1">
    <location>
        <begin position="277"/>
        <end position="308"/>
    </location>
</feature>
<feature type="compositionally biased region" description="Pro residues" evidence="1">
    <location>
        <begin position="179"/>
        <end position="196"/>
    </location>
</feature>
<dbReference type="Proteomes" id="UP000054988">
    <property type="component" value="Unassembled WGS sequence"/>
</dbReference>
<evidence type="ECO:0000259" key="2">
    <source>
        <dbReference type="Pfam" id="PF25459"/>
    </source>
</evidence>
<dbReference type="eggNOG" id="ENOG502QQMM">
    <property type="taxonomic scope" value="Eukaryota"/>
</dbReference>
<name>A0A0W0F2B4_MONRR</name>
<comment type="caution">
    <text evidence="3">The sequence shown here is derived from an EMBL/GenBank/DDBJ whole genome shotgun (WGS) entry which is preliminary data.</text>
</comment>
<accession>A0A0W0F2B4</accession>
<protein>
    <recommendedName>
        <fullName evidence="2">BBC1/AIM3 cysteine proteinase-fold domain-containing protein</fullName>
    </recommendedName>
</protein>
<organism evidence="3 4">
    <name type="scientific">Moniliophthora roreri</name>
    <name type="common">Frosty pod rot fungus</name>
    <name type="synonym">Monilia roreri</name>
    <dbReference type="NCBI Taxonomy" id="221103"/>
    <lineage>
        <taxon>Eukaryota</taxon>
        <taxon>Fungi</taxon>
        <taxon>Dikarya</taxon>
        <taxon>Basidiomycota</taxon>
        <taxon>Agaricomycotina</taxon>
        <taxon>Agaricomycetes</taxon>
        <taxon>Agaricomycetidae</taxon>
        <taxon>Agaricales</taxon>
        <taxon>Marasmiineae</taxon>
        <taxon>Marasmiaceae</taxon>
        <taxon>Moniliophthora</taxon>
    </lineage>
</organism>
<gene>
    <name evidence="3" type="ORF">WG66_17008</name>
</gene>
<evidence type="ECO:0000313" key="4">
    <source>
        <dbReference type="Proteomes" id="UP000054988"/>
    </source>
</evidence>